<name>A0A1B6L4E1_9HEMI</name>
<protein>
    <submittedName>
        <fullName evidence="2">Uncharacterized protein</fullName>
    </submittedName>
</protein>
<reference evidence="2" key="1">
    <citation type="submission" date="2015-11" db="EMBL/GenBank/DDBJ databases">
        <title>De novo transcriptome assembly of four potential Pierce s Disease insect vectors from Arizona vineyards.</title>
        <authorList>
            <person name="Tassone E.E."/>
        </authorList>
    </citation>
    <scope>NUCLEOTIDE SEQUENCE</scope>
</reference>
<feature type="compositionally biased region" description="Basic and acidic residues" evidence="1">
    <location>
        <begin position="242"/>
        <end position="260"/>
    </location>
</feature>
<proteinExistence type="predicted"/>
<evidence type="ECO:0000256" key="1">
    <source>
        <dbReference type="SAM" id="MobiDB-lite"/>
    </source>
</evidence>
<gene>
    <name evidence="2" type="ORF">g.34382</name>
</gene>
<sequence length="525" mass="61323">VLYKYRNMFKVTDIKDDGLKMNQDLVKQMALQQLQSQQQQVKKAVPIEEYLKGPRTLKGRGLENYNSVFINPKKMFHVQTNKFQELSEEHFVAKREAEYYENPFQISVEQLVINKPENPYLLQSPFPKEVLQKVKDMTKSNNPFLMSSSSAKQVADVVKFRENILNERKYEGMFGGEQSSIYFRHDGEGMSDPVMRQFVRQGIINPNPFLVKYSKANSAARLNLEPRPIRFPINAILIDHRPKRETEKDDPVNAARERVEKHRRGRLQENLELDGGTPGAGRPKNLKRKTKDDEDSFASYFDGADPNVVEEDESTSRPEITTMALIEIDPAEFMPRKYNRTYPRGVRHTPSTQPPEPKHYTWNKEFLSTEHLPFYVGNQVPDPGIKRPHLLQDRSMFYVDQNDADEEPVLVVSRRPRFFMTEPTDPPLVPWDSNPRRWKNRAKDHPMVTENPFMLYNGWRRLGVLENLEKRKALDKHWEQLKQEELQFQHHLRLQAKQRKAARATARNSTSRPLDAVKSGNELKV</sequence>
<feature type="region of interest" description="Disordered" evidence="1">
    <location>
        <begin position="501"/>
        <end position="525"/>
    </location>
</feature>
<evidence type="ECO:0000313" key="2">
    <source>
        <dbReference type="EMBL" id="JAT18535.1"/>
    </source>
</evidence>
<dbReference type="EMBL" id="GEBQ01021442">
    <property type="protein sequence ID" value="JAT18535.1"/>
    <property type="molecule type" value="Transcribed_RNA"/>
</dbReference>
<dbReference type="AlphaFoldDB" id="A0A1B6L4E1"/>
<organism evidence="2">
    <name type="scientific">Graphocephala atropunctata</name>
    <dbReference type="NCBI Taxonomy" id="36148"/>
    <lineage>
        <taxon>Eukaryota</taxon>
        <taxon>Metazoa</taxon>
        <taxon>Ecdysozoa</taxon>
        <taxon>Arthropoda</taxon>
        <taxon>Hexapoda</taxon>
        <taxon>Insecta</taxon>
        <taxon>Pterygota</taxon>
        <taxon>Neoptera</taxon>
        <taxon>Paraneoptera</taxon>
        <taxon>Hemiptera</taxon>
        <taxon>Auchenorrhyncha</taxon>
        <taxon>Membracoidea</taxon>
        <taxon>Cicadellidae</taxon>
        <taxon>Cicadellinae</taxon>
        <taxon>Cicadellini</taxon>
        <taxon>Graphocephala</taxon>
    </lineage>
</organism>
<feature type="compositionally biased region" description="Low complexity" evidence="1">
    <location>
        <begin position="503"/>
        <end position="512"/>
    </location>
</feature>
<feature type="region of interest" description="Disordered" evidence="1">
    <location>
        <begin position="242"/>
        <end position="317"/>
    </location>
</feature>
<feature type="non-terminal residue" evidence="2">
    <location>
        <position position="1"/>
    </location>
</feature>
<accession>A0A1B6L4E1</accession>